<reference evidence="1" key="1">
    <citation type="journal article" date="2020" name="bioRxiv">
        <title>Whole genome comparisons of ergot fungi reveals the divergence and evolution of species within the genus Claviceps are the result of varying mechanisms driving genome evolution and host range expansion.</title>
        <authorList>
            <person name="Wyka S.A."/>
            <person name="Mondo S.J."/>
            <person name="Liu M."/>
            <person name="Dettman J."/>
            <person name="Nalam V."/>
            <person name="Broders K.D."/>
        </authorList>
    </citation>
    <scope>NUCLEOTIDE SEQUENCE</scope>
    <source>
        <strain evidence="1">CCC 1102</strain>
    </source>
</reference>
<dbReference type="AlphaFoldDB" id="A0A9P7MUX6"/>
<accession>A0A9P7MUX6</accession>
<comment type="caution">
    <text evidence="1">The sequence shown here is derived from an EMBL/GenBank/DDBJ whole genome shotgun (WGS) entry which is preliminary data.</text>
</comment>
<sequence>MTSTTAYSNTHALSSQASEKVEIKSSGVLHQLRAIQEVVSELSALAGSEALHY</sequence>
<protein>
    <submittedName>
        <fullName evidence="1">Uncharacterized protein</fullName>
    </submittedName>
</protein>
<dbReference type="Proteomes" id="UP000784919">
    <property type="component" value="Unassembled WGS sequence"/>
</dbReference>
<evidence type="ECO:0000313" key="1">
    <source>
        <dbReference type="EMBL" id="KAG5969569.1"/>
    </source>
</evidence>
<evidence type="ECO:0000313" key="2">
    <source>
        <dbReference type="Proteomes" id="UP000784919"/>
    </source>
</evidence>
<organism evidence="1 2">
    <name type="scientific">Claviceps arundinis</name>
    <dbReference type="NCBI Taxonomy" id="1623583"/>
    <lineage>
        <taxon>Eukaryota</taxon>
        <taxon>Fungi</taxon>
        <taxon>Dikarya</taxon>
        <taxon>Ascomycota</taxon>
        <taxon>Pezizomycotina</taxon>
        <taxon>Sordariomycetes</taxon>
        <taxon>Hypocreomycetidae</taxon>
        <taxon>Hypocreales</taxon>
        <taxon>Clavicipitaceae</taxon>
        <taxon>Claviceps</taxon>
    </lineage>
</organism>
<name>A0A9P7MUX6_9HYPO</name>
<gene>
    <name evidence="1" type="ORF">E4U56_008240</name>
</gene>
<dbReference type="EMBL" id="SRPS01000091">
    <property type="protein sequence ID" value="KAG5969569.1"/>
    <property type="molecule type" value="Genomic_DNA"/>
</dbReference>
<proteinExistence type="predicted"/>